<feature type="signal peptide" evidence="1">
    <location>
        <begin position="1"/>
        <end position="18"/>
    </location>
</feature>
<dbReference type="PANTHER" id="PTHR21485">
    <property type="entry name" value="HAD SUPERFAMILY MEMBERS CMAS AND KDSC"/>
    <property type="match status" value="1"/>
</dbReference>
<dbReference type="AlphaFoldDB" id="A0A0A1WPK2"/>
<reference evidence="2" key="2">
    <citation type="journal article" date="2015" name="Gigascience">
        <title>Reconstructing a comprehensive transcriptome assembly of a white-pupal translocated strain of the pest fruit fly Bactrocera cucurbitae.</title>
        <authorList>
            <person name="Sim S.B."/>
            <person name="Calla B."/>
            <person name="Hall B."/>
            <person name="DeRego T."/>
            <person name="Geib S.M."/>
        </authorList>
    </citation>
    <scope>NUCLEOTIDE SEQUENCE</scope>
</reference>
<proteinExistence type="predicted"/>
<dbReference type="InterPro" id="IPR050793">
    <property type="entry name" value="CMP-NeuNAc_synthase"/>
</dbReference>
<dbReference type="SUPFAM" id="SSF53448">
    <property type="entry name" value="Nucleotide-diphospho-sugar transferases"/>
    <property type="match status" value="1"/>
</dbReference>
<evidence type="ECO:0000256" key="1">
    <source>
        <dbReference type="SAM" id="SignalP"/>
    </source>
</evidence>
<dbReference type="InterPro" id="IPR003329">
    <property type="entry name" value="Cytidylyl_trans"/>
</dbReference>
<dbReference type="EMBL" id="GBXI01013318">
    <property type="protein sequence ID" value="JAD00974.1"/>
    <property type="molecule type" value="Transcribed_RNA"/>
</dbReference>
<dbReference type="CDD" id="cd02513">
    <property type="entry name" value="CMP-NeuAc_Synthase"/>
    <property type="match status" value="1"/>
</dbReference>
<dbReference type="InterPro" id="IPR029044">
    <property type="entry name" value="Nucleotide-diphossugar_trans"/>
</dbReference>
<dbReference type="Pfam" id="PF02348">
    <property type="entry name" value="CTP_transf_3"/>
    <property type="match status" value="1"/>
</dbReference>
<keyword evidence="2" id="KW-0548">Nucleotidyltransferase</keyword>
<sequence>MSTLHFLLFFYLQGYALSLSPEQEVDALILARGGSKGIPNKNLKELGGISLLARTITVLNSSDLFQHIWVSTDSDAIVEEATKFGALVHRRDPIYAQDNTSSLESVKEFLQKHENINRFALFQCTSIFLKNQYIKDALNRFKTKDCVFAVTRSYKLRWQIQAEEAVVPLNFNPARRPRRQDWSGELIETGMFYFSTRHLIEVEQRFQNDKCGVVEIDAADAMEIDTYTDLLMAECLMQNKMSCKNSTTNPHLH</sequence>
<organism evidence="2">
    <name type="scientific">Zeugodacus cucurbitae</name>
    <name type="common">Melon fruit fly</name>
    <name type="synonym">Bactrocera cucurbitae</name>
    <dbReference type="NCBI Taxonomy" id="28588"/>
    <lineage>
        <taxon>Eukaryota</taxon>
        <taxon>Metazoa</taxon>
        <taxon>Ecdysozoa</taxon>
        <taxon>Arthropoda</taxon>
        <taxon>Hexapoda</taxon>
        <taxon>Insecta</taxon>
        <taxon>Pterygota</taxon>
        <taxon>Neoptera</taxon>
        <taxon>Endopterygota</taxon>
        <taxon>Diptera</taxon>
        <taxon>Brachycera</taxon>
        <taxon>Muscomorpha</taxon>
        <taxon>Tephritoidea</taxon>
        <taxon>Tephritidae</taxon>
        <taxon>Zeugodacus</taxon>
        <taxon>Zeugodacus</taxon>
    </lineage>
</organism>
<protein>
    <submittedName>
        <fullName evidence="2">N-acylneuraminate cytidylyltransferase</fullName>
    </submittedName>
</protein>
<gene>
    <name evidence="2" type="primary">CMAS</name>
    <name evidence="2" type="ORF">g.46494</name>
</gene>
<dbReference type="Gene3D" id="3.90.550.10">
    <property type="entry name" value="Spore Coat Polysaccharide Biosynthesis Protein SpsA, Chain A"/>
    <property type="match status" value="1"/>
</dbReference>
<dbReference type="PANTHER" id="PTHR21485:SF3">
    <property type="entry name" value="N-ACYLNEURAMINATE CYTIDYLYLTRANSFERASE"/>
    <property type="match status" value="1"/>
</dbReference>
<feature type="chain" id="PRO_5001982463" evidence="1">
    <location>
        <begin position="19"/>
        <end position="253"/>
    </location>
</feature>
<reference evidence="2" key="1">
    <citation type="submission" date="2014-11" db="EMBL/GenBank/DDBJ databases">
        <authorList>
            <person name="Geib S."/>
        </authorList>
    </citation>
    <scope>NUCLEOTIDE SEQUENCE</scope>
</reference>
<keyword evidence="1" id="KW-0732">Signal</keyword>
<keyword evidence="2" id="KW-0808">Transferase</keyword>
<evidence type="ECO:0000313" key="2">
    <source>
        <dbReference type="EMBL" id="JAD00974.1"/>
    </source>
</evidence>
<dbReference type="GO" id="GO:0008781">
    <property type="term" value="F:N-acylneuraminate cytidylyltransferase activity"/>
    <property type="evidence" value="ECO:0007669"/>
    <property type="project" value="TreeGrafter"/>
</dbReference>
<accession>A0A0A1WPK2</accession>
<name>A0A0A1WPK2_ZEUCU</name>